<dbReference type="STRING" id="74348.SAMN04488523_11142"/>
<keyword evidence="2" id="KW-1185">Reference proteome</keyword>
<gene>
    <name evidence="1" type="ORF">SAMN04488523_11142</name>
</gene>
<dbReference type="Proteomes" id="UP000198977">
    <property type="component" value="Unassembled WGS sequence"/>
</dbReference>
<dbReference type="OrthoDB" id="7728405at2"/>
<reference evidence="1 2" key="1">
    <citation type="submission" date="2016-10" db="EMBL/GenBank/DDBJ databases">
        <authorList>
            <person name="de Groot N.N."/>
        </authorList>
    </citation>
    <scope>NUCLEOTIDE SEQUENCE [LARGE SCALE GENOMIC DNA]</scope>
    <source>
        <strain evidence="1 2">DSM 11443</strain>
    </source>
</reference>
<sequence length="145" mass="15417">MTKDIMEHLWSGAFERREAVELSPLAVILSTLLAAPMVCFASAAPNSDAAPFALYAGTEIMPGATLADVLFQEFDIDLGDDVVIYIEPRAMGEAEHYSSDALGLSLGNILVNLAGTPKIDASAADVARAVAHRQTAHRLAQVHVQ</sequence>
<accession>A0A1I2DXZ9</accession>
<organism evidence="1 2">
    <name type="scientific">Sulfitobacter brevis</name>
    <dbReference type="NCBI Taxonomy" id="74348"/>
    <lineage>
        <taxon>Bacteria</taxon>
        <taxon>Pseudomonadati</taxon>
        <taxon>Pseudomonadota</taxon>
        <taxon>Alphaproteobacteria</taxon>
        <taxon>Rhodobacterales</taxon>
        <taxon>Roseobacteraceae</taxon>
        <taxon>Sulfitobacter</taxon>
    </lineage>
</organism>
<evidence type="ECO:0000313" key="1">
    <source>
        <dbReference type="EMBL" id="SFE85219.1"/>
    </source>
</evidence>
<proteinExistence type="predicted"/>
<dbReference type="AlphaFoldDB" id="A0A1I2DXZ9"/>
<evidence type="ECO:0000313" key="2">
    <source>
        <dbReference type="Proteomes" id="UP000198977"/>
    </source>
</evidence>
<dbReference type="EMBL" id="FOMW01000011">
    <property type="protein sequence ID" value="SFE85219.1"/>
    <property type="molecule type" value="Genomic_DNA"/>
</dbReference>
<name>A0A1I2DXZ9_9RHOB</name>
<dbReference type="RefSeq" id="WP_093924693.1">
    <property type="nucleotide sequence ID" value="NZ_FOMW01000011.1"/>
</dbReference>
<protein>
    <submittedName>
        <fullName evidence="1">Uncharacterized protein</fullName>
    </submittedName>
</protein>